<accession>A0A915AI68</accession>
<proteinExistence type="predicted"/>
<dbReference type="WBParaSite" id="PgR009X_g045_t01">
    <property type="protein sequence ID" value="PgR009X_g045_t01"/>
    <property type="gene ID" value="PgR009X_g045"/>
</dbReference>
<sequence length="56" mass="6483">MRGETTIEHITAKWVPEGNPFLLNEHVEARYSAIKAIGAYLSKRRDHSRCIRSFLI</sequence>
<dbReference type="Proteomes" id="UP000887569">
    <property type="component" value="Unplaced"/>
</dbReference>
<evidence type="ECO:0000313" key="1">
    <source>
        <dbReference type="Proteomes" id="UP000887569"/>
    </source>
</evidence>
<organism evidence="1 2">
    <name type="scientific">Parascaris univalens</name>
    <name type="common">Nematode worm</name>
    <dbReference type="NCBI Taxonomy" id="6257"/>
    <lineage>
        <taxon>Eukaryota</taxon>
        <taxon>Metazoa</taxon>
        <taxon>Ecdysozoa</taxon>
        <taxon>Nematoda</taxon>
        <taxon>Chromadorea</taxon>
        <taxon>Rhabditida</taxon>
        <taxon>Spirurina</taxon>
        <taxon>Ascaridomorpha</taxon>
        <taxon>Ascaridoidea</taxon>
        <taxon>Ascarididae</taxon>
        <taxon>Parascaris</taxon>
    </lineage>
</organism>
<dbReference type="AlphaFoldDB" id="A0A915AI68"/>
<evidence type="ECO:0000313" key="2">
    <source>
        <dbReference type="WBParaSite" id="PgR009X_g045_t01"/>
    </source>
</evidence>
<name>A0A915AI68_PARUN</name>
<reference evidence="2" key="1">
    <citation type="submission" date="2022-11" db="UniProtKB">
        <authorList>
            <consortium name="WormBaseParasite"/>
        </authorList>
    </citation>
    <scope>IDENTIFICATION</scope>
</reference>
<keyword evidence="1" id="KW-1185">Reference proteome</keyword>
<protein>
    <submittedName>
        <fullName evidence="2">Uncharacterized protein</fullName>
    </submittedName>
</protein>